<gene>
    <name evidence="1" type="ORF">ALGA_3498</name>
</gene>
<reference evidence="2" key="2">
    <citation type="journal article" date="2020" name="Antonie Van Leeuwenhoek">
        <title>Labilibaculum antarcticum sp. nov., a novel facultative anaerobic, psychrotorelant bacterium isolated from marine sediment of Antarctica.</title>
        <authorList>
            <person name="Watanabe M."/>
            <person name="Kojima H."/>
            <person name="Fukui M."/>
        </authorList>
    </citation>
    <scope>NUCLEOTIDE SEQUENCE [LARGE SCALE GENOMIC DNA]</scope>
    <source>
        <strain evidence="2">SPP2</strain>
    </source>
</reference>
<organism evidence="1 2">
    <name type="scientific">Labilibaculum antarcticum</name>
    <dbReference type="NCBI Taxonomy" id="1717717"/>
    <lineage>
        <taxon>Bacteria</taxon>
        <taxon>Pseudomonadati</taxon>
        <taxon>Bacteroidota</taxon>
        <taxon>Bacteroidia</taxon>
        <taxon>Marinilabiliales</taxon>
        <taxon>Marinifilaceae</taxon>
        <taxon>Labilibaculum</taxon>
    </lineage>
</organism>
<protein>
    <submittedName>
        <fullName evidence="1">Uncharacterized protein</fullName>
    </submittedName>
</protein>
<dbReference type="EMBL" id="AP018042">
    <property type="protein sequence ID" value="BAX81796.1"/>
    <property type="molecule type" value="Genomic_DNA"/>
</dbReference>
<dbReference type="AlphaFoldDB" id="A0A1Y1CMZ9"/>
<dbReference type="OrthoDB" id="1119157at2"/>
<evidence type="ECO:0000313" key="1">
    <source>
        <dbReference type="EMBL" id="BAX81796.1"/>
    </source>
</evidence>
<proteinExistence type="predicted"/>
<dbReference type="KEGG" id="mbas:ALGA_3498"/>
<dbReference type="Proteomes" id="UP000218267">
    <property type="component" value="Chromosome"/>
</dbReference>
<sequence length="52" mass="5738">MLKDRELNVHIYLRLTRKSQRDLGEILKDIETGVAGDASNIVTDIVGAVNVS</sequence>
<name>A0A1Y1CMZ9_9BACT</name>
<keyword evidence="2" id="KW-1185">Reference proteome</keyword>
<accession>A0A1Y1CMZ9</accession>
<dbReference type="RefSeq" id="WP_153244859.1">
    <property type="nucleotide sequence ID" value="NZ_AP018042.1"/>
</dbReference>
<evidence type="ECO:0000313" key="2">
    <source>
        <dbReference type="Proteomes" id="UP000218267"/>
    </source>
</evidence>
<reference evidence="1 2" key="1">
    <citation type="journal article" date="2018" name="Mar. Genomics">
        <title>Complete genome sequence of Marinifilaceae bacterium strain SPP2, isolated from the Antarctic marine sediment.</title>
        <authorList>
            <person name="Watanabe M."/>
            <person name="Kojima H."/>
            <person name="Fukui M."/>
        </authorList>
    </citation>
    <scope>NUCLEOTIDE SEQUENCE [LARGE SCALE GENOMIC DNA]</scope>
    <source>
        <strain evidence="1 2">SPP2</strain>
    </source>
</reference>